<evidence type="ECO:0000313" key="2">
    <source>
        <dbReference type="Proteomes" id="UP000019486"/>
    </source>
</evidence>
<dbReference type="AlphaFoldDB" id="W9GTD5"/>
<accession>W9GTD5</accession>
<reference evidence="1 2" key="1">
    <citation type="submission" date="2013-08" db="EMBL/GenBank/DDBJ databases">
        <title>The genome sequence of Skermanella stibiiresistens.</title>
        <authorList>
            <person name="Zhu W."/>
            <person name="Wang G."/>
        </authorList>
    </citation>
    <scope>NUCLEOTIDE SEQUENCE [LARGE SCALE GENOMIC DNA]</scope>
    <source>
        <strain evidence="1 2">SB22</strain>
    </source>
</reference>
<comment type="caution">
    <text evidence="1">The sequence shown here is derived from an EMBL/GenBank/DDBJ whole genome shotgun (WGS) entry which is preliminary data.</text>
</comment>
<dbReference type="EMBL" id="AVFL01000086">
    <property type="protein sequence ID" value="EWY35682.1"/>
    <property type="molecule type" value="Genomic_DNA"/>
</dbReference>
<name>W9GTD5_9PROT</name>
<sequence>MVHPVLTVETESGACPGLVGARVYTLHETVAKHRRALPTPDTLA</sequence>
<protein>
    <submittedName>
        <fullName evidence="1">Uncharacterized protein</fullName>
    </submittedName>
</protein>
<dbReference type="STRING" id="1385369.N825_37565"/>
<organism evidence="1 2">
    <name type="scientific">Skermanella stibiiresistens SB22</name>
    <dbReference type="NCBI Taxonomy" id="1385369"/>
    <lineage>
        <taxon>Bacteria</taxon>
        <taxon>Pseudomonadati</taxon>
        <taxon>Pseudomonadota</taxon>
        <taxon>Alphaproteobacteria</taxon>
        <taxon>Rhodospirillales</taxon>
        <taxon>Azospirillaceae</taxon>
        <taxon>Skermanella</taxon>
    </lineage>
</organism>
<proteinExistence type="predicted"/>
<keyword evidence="2" id="KW-1185">Reference proteome</keyword>
<dbReference type="Proteomes" id="UP000019486">
    <property type="component" value="Unassembled WGS sequence"/>
</dbReference>
<gene>
    <name evidence="1" type="ORF">N825_37565</name>
</gene>
<evidence type="ECO:0000313" key="1">
    <source>
        <dbReference type="EMBL" id="EWY35682.1"/>
    </source>
</evidence>
<dbReference type="PATRIC" id="fig|1385369.3.peg.7258"/>